<keyword evidence="3" id="KW-1003">Cell membrane</keyword>
<evidence type="ECO:0000259" key="8">
    <source>
        <dbReference type="PROSITE" id="PS50850"/>
    </source>
</evidence>
<dbReference type="EMBL" id="BAAAQQ010000013">
    <property type="protein sequence ID" value="GAA2129884.1"/>
    <property type="molecule type" value="Genomic_DNA"/>
</dbReference>
<feature type="transmembrane region" description="Helical" evidence="7">
    <location>
        <begin position="224"/>
        <end position="244"/>
    </location>
</feature>
<feature type="domain" description="Major facilitator superfamily (MFS) profile" evidence="8">
    <location>
        <begin position="13"/>
        <end position="451"/>
    </location>
</feature>
<feature type="transmembrane region" description="Helical" evidence="7">
    <location>
        <begin position="355"/>
        <end position="375"/>
    </location>
</feature>
<dbReference type="PANTHER" id="PTHR42718">
    <property type="entry name" value="MAJOR FACILITATOR SUPERFAMILY MULTIDRUG TRANSPORTER MFSC"/>
    <property type="match status" value="1"/>
</dbReference>
<dbReference type="Pfam" id="PF07690">
    <property type="entry name" value="MFS_1"/>
    <property type="match status" value="1"/>
</dbReference>
<feature type="transmembrane region" description="Helical" evidence="7">
    <location>
        <begin position="139"/>
        <end position="159"/>
    </location>
</feature>
<evidence type="ECO:0000313" key="9">
    <source>
        <dbReference type="EMBL" id="GAA2129884.1"/>
    </source>
</evidence>
<comment type="caution">
    <text evidence="9">The sequence shown here is derived from an EMBL/GenBank/DDBJ whole genome shotgun (WGS) entry which is preliminary data.</text>
</comment>
<evidence type="ECO:0000256" key="5">
    <source>
        <dbReference type="ARBA" id="ARBA00022989"/>
    </source>
</evidence>
<gene>
    <name evidence="9" type="ORF">GCM10009843_31930</name>
</gene>
<feature type="transmembrane region" description="Helical" evidence="7">
    <location>
        <begin position="264"/>
        <end position="290"/>
    </location>
</feature>
<dbReference type="InterPro" id="IPR036259">
    <property type="entry name" value="MFS_trans_sf"/>
</dbReference>
<keyword evidence="4 7" id="KW-0812">Transmembrane</keyword>
<proteinExistence type="predicted"/>
<feature type="transmembrane region" description="Helical" evidence="7">
    <location>
        <begin position="396"/>
        <end position="418"/>
    </location>
</feature>
<feature type="transmembrane region" description="Helical" evidence="7">
    <location>
        <begin position="79"/>
        <end position="102"/>
    </location>
</feature>
<dbReference type="PANTHER" id="PTHR42718:SF46">
    <property type="entry name" value="BLR6921 PROTEIN"/>
    <property type="match status" value="1"/>
</dbReference>
<dbReference type="RefSeq" id="WP_344304796.1">
    <property type="nucleotide sequence ID" value="NZ_BAAAQQ010000013.1"/>
</dbReference>
<dbReference type="PRINTS" id="PR01036">
    <property type="entry name" value="TCRTETB"/>
</dbReference>
<dbReference type="Gene3D" id="1.20.1250.20">
    <property type="entry name" value="MFS general substrate transporter like domains"/>
    <property type="match status" value="1"/>
</dbReference>
<feature type="transmembrane region" description="Helical" evidence="7">
    <location>
        <begin position="302"/>
        <end position="324"/>
    </location>
</feature>
<feature type="transmembrane region" description="Helical" evidence="7">
    <location>
        <begin position="331"/>
        <end position="349"/>
    </location>
</feature>
<evidence type="ECO:0000256" key="7">
    <source>
        <dbReference type="SAM" id="Phobius"/>
    </source>
</evidence>
<evidence type="ECO:0000256" key="2">
    <source>
        <dbReference type="ARBA" id="ARBA00022448"/>
    </source>
</evidence>
<dbReference type="Gene3D" id="1.20.1720.10">
    <property type="entry name" value="Multidrug resistance protein D"/>
    <property type="match status" value="1"/>
</dbReference>
<keyword evidence="5 7" id="KW-1133">Transmembrane helix</keyword>
<feature type="transmembrane region" description="Helical" evidence="7">
    <location>
        <begin position="108"/>
        <end position="127"/>
    </location>
</feature>
<sequence length="454" mass="45895">MPHVVSRRRRRPALGLLVSAQFVVMLDTSIVNVALPSIQSALSLSAGSLSWVVNAYVLTFGGLLLLCGRVADQVGRRRMFTIGSALFTVGTLVAACAASEWTLVAGRVVQGAGAACLSPAAMSLLLVNFPGEHRARAMSLWGAASALGGATGVAAGGLLAGSLGWSSVFLVTVPVSLAAVVMAGRVLADNPQRASRKFDIRGAVTITGAVVALVQGALSLADGSWAEFTVVGVAVPAVLVFSFIRTERRAPEPLVPLDLFRSRVLTIGVALAVLGGAARASTFVLVALYLQQVLAMSPATGGLAMVPTSVTGFLVSLAVLPRVLRLIGPRWSLVAGLAILAVGHLWLAYAPDEVGYALAVLPGLLLVATGVAFSFTPTTMVIASAASDSHAGLASGLASSATQVGAALGTAAFTAIALSDGATGFTTAFSAAAAVAVCTALLGCTIARESRGPR</sequence>
<feature type="transmembrane region" description="Helical" evidence="7">
    <location>
        <begin position="46"/>
        <end position="67"/>
    </location>
</feature>
<dbReference type="SUPFAM" id="SSF103473">
    <property type="entry name" value="MFS general substrate transporter"/>
    <property type="match status" value="1"/>
</dbReference>
<accession>A0ABN2YQJ3</accession>
<evidence type="ECO:0000313" key="10">
    <source>
        <dbReference type="Proteomes" id="UP001500575"/>
    </source>
</evidence>
<evidence type="ECO:0000256" key="1">
    <source>
        <dbReference type="ARBA" id="ARBA00004651"/>
    </source>
</evidence>
<dbReference type="InterPro" id="IPR020846">
    <property type="entry name" value="MFS_dom"/>
</dbReference>
<name>A0ABN2YQJ3_9ACTN</name>
<feature type="transmembrane region" description="Helical" evidence="7">
    <location>
        <begin position="165"/>
        <end position="188"/>
    </location>
</feature>
<keyword evidence="10" id="KW-1185">Reference proteome</keyword>
<feature type="transmembrane region" description="Helical" evidence="7">
    <location>
        <begin position="424"/>
        <end position="447"/>
    </location>
</feature>
<protein>
    <submittedName>
        <fullName evidence="9">MFS transporter</fullName>
    </submittedName>
</protein>
<dbReference type="CDD" id="cd17321">
    <property type="entry name" value="MFS_MMR_MDR_like"/>
    <property type="match status" value="1"/>
</dbReference>
<comment type="subcellular location">
    <subcellularLocation>
        <location evidence="1">Cell membrane</location>
        <topology evidence="1">Multi-pass membrane protein</topology>
    </subcellularLocation>
</comment>
<keyword evidence="6 7" id="KW-0472">Membrane</keyword>
<dbReference type="PROSITE" id="PS50850">
    <property type="entry name" value="MFS"/>
    <property type="match status" value="1"/>
</dbReference>
<organism evidence="9 10">
    <name type="scientific">Nocardioides bigeumensis</name>
    <dbReference type="NCBI Taxonomy" id="433657"/>
    <lineage>
        <taxon>Bacteria</taxon>
        <taxon>Bacillati</taxon>
        <taxon>Actinomycetota</taxon>
        <taxon>Actinomycetes</taxon>
        <taxon>Propionibacteriales</taxon>
        <taxon>Nocardioidaceae</taxon>
        <taxon>Nocardioides</taxon>
    </lineage>
</organism>
<keyword evidence="2" id="KW-0813">Transport</keyword>
<reference evidence="9 10" key="1">
    <citation type="journal article" date="2019" name="Int. J. Syst. Evol. Microbiol.">
        <title>The Global Catalogue of Microorganisms (GCM) 10K type strain sequencing project: providing services to taxonomists for standard genome sequencing and annotation.</title>
        <authorList>
            <consortium name="The Broad Institute Genomics Platform"/>
            <consortium name="The Broad Institute Genome Sequencing Center for Infectious Disease"/>
            <person name="Wu L."/>
            <person name="Ma J."/>
        </authorList>
    </citation>
    <scope>NUCLEOTIDE SEQUENCE [LARGE SCALE GENOMIC DNA]</scope>
    <source>
        <strain evidence="9 10">JCM 16021</strain>
    </source>
</reference>
<evidence type="ECO:0000256" key="4">
    <source>
        <dbReference type="ARBA" id="ARBA00022692"/>
    </source>
</evidence>
<evidence type="ECO:0000256" key="3">
    <source>
        <dbReference type="ARBA" id="ARBA00022475"/>
    </source>
</evidence>
<evidence type="ECO:0000256" key="6">
    <source>
        <dbReference type="ARBA" id="ARBA00023136"/>
    </source>
</evidence>
<dbReference type="Proteomes" id="UP001500575">
    <property type="component" value="Unassembled WGS sequence"/>
</dbReference>
<feature type="transmembrane region" description="Helical" evidence="7">
    <location>
        <begin position="200"/>
        <end position="218"/>
    </location>
</feature>
<dbReference type="InterPro" id="IPR011701">
    <property type="entry name" value="MFS"/>
</dbReference>